<protein>
    <recommendedName>
        <fullName evidence="2">Nitrogen regulatory protein areA GATA-like domain-containing protein</fullName>
    </recommendedName>
</protein>
<dbReference type="GeneID" id="91096564"/>
<feature type="compositionally biased region" description="Polar residues" evidence="1">
    <location>
        <begin position="661"/>
        <end position="673"/>
    </location>
</feature>
<feature type="region of interest" description="Disordered" evidence="1">
    <location>
        <begin position="257"/>
        <end position="307"/>
    </location>
</feature>
<proteinExistence type="predicted"/>
<feature type="region of interest" description="Disordered" evidence="1">
    <location>
        <begin position="218"/>
        <end position="241"/>
    </location>
</feature>
<feature type="compositionally biased region" description="Low complexity" evidence="1">
    <location>
        <begin position="566"/>
        <end position="608"/>
    </location>
</feature>
<dbReference type="PANTHER" id="PTHR28051:SF1">
    <property type="entry name" value="PROTEIN MTL1-RELATED"/>
    <property type="match status" value="1"/>
</dbReference>
<dbReference type="PANTHER" id="PTHR28051">
    <property type="entry name" value="PROTEIN MTL1-RELATED"/>
    <property type="match status" value="1"/>
</dbReference>
<feature type="compositionally biased region" description="Polar residues" evidence="1">
    <location>
        <begin position="821"/>
        <end position="830"/>
    </location>
</feature>
<dbReference type="GO" id="GO:0042149">
    <property type="term" value="P:cellular response to glucose starvation"/>
    <property type="evidence" value="ECO:0007669"/>
    <property type="project" value="TreeGrafter"/>
</dbReference>
<feature type="compositionally biased region" description="Basic and acidic residues" evidence="1">
    <location>
        <begin position="356"/>
        <end position="365"/>
    </location>
</feature>
<feature type="compositionally biased region" description="Polar residues" evidence="1">
    <location>
        <begin position="218"/>
        <end position="227"/>
    </location>
</feature>
<name>A0AAX4JZP4_9TREE</name>
<dbReference type="GO" id="GO:0007039">
    <property type="term" value="P:protein catabolic process in the vacuole"/>
    <property type="evidence" value="ECO:0007669"/>
    <property type="project" value="TreeGrafter"/>
</dbReference>
<feature type="compositionally biased region" description="Gly residues" evidence="1">
    <location>
        <begin position="510"/>
        <end position="519"/>
    </location>
</feature>
<feature type="region of interest" description="Disordered" evidence="1">
    <location>
        <begin position="332"/>
        <end position="754"/>
    </location>
</feature>
<feature type="compositionally biased region" description="Low complexity" evidence="1">
    <location>
        <begin position="279"/>
        <end position="305"/>
    </location>
</feature>
<dbReference type="Proteomes" id="UP001355207">
    <property type="component" value="Chromosome 8"/>
</dbReference>
<feature type="compositionally biased region" description="Polar residues" evidence="1">
    <location>
        <begin position="406"/>
        <end position="418"/>
    </location>
</feature>
<feature type="compositionally biased region" description="Polar residues" evidence="1">
    <location>
        <begin position="609"/>
        <end position="633"/>
    </location>
</feature>
<reference evidence="3 4" key="1">
    <citation type="submission" date="2024-01" db="EMBL/GenBank/DDBJ databases">
        <title>Comparative genomics of Cryptococcus and Kwoniella reveals pathogenesis evolution and contrasting modes of karyotype evolution via chromosome fusion or intercentromeric recombination.</title>
        <authorList>
            <person name="Coelho M.A."/>
            <person name="David-Palma M."/>
            <person name="Shea T."/>
            <person name="Bowers K."/>
            <person name="McGinley-Smith S."/>
            <person name="Mohammad A.W."/>
            <person name="Gnirke A."/>
            <person name="Yurkov A.M."/>
            <person name="Nowrousian M."/>
            <person name="Sun S."/>
            <person name="Cuomo C.A."/>
            <person name="Heitman J."/>
        </authorList>
    </citation>
    <scope>NUCLEOTIDE SEQUENCE [LARGE SCALE GENOMIC DNA]</scope>
    <source>
        <strain evidence="3 4">CBS 6074</strain>
    </source>
</reference>
<feature type="compositionally biased region" description="Low complexity" evidence="1">
    <location>
        <begin position="703"/>
        <end position="752"/>
    </location>
</feature>
<evidence type="ECO:0000313" key="3">
    <source>
        <dbReference type="EMBL" id="WWC90956.1"/>
    </source>
</evidence>
<feature type="domain" description="Nitrogen regulatory protein areA GATA-like" evidence="2">
    <location>
        <begin position="48"/>
        <end position="75"/>
    </location>
</feature>
<dbReference type="GO" id="GO:0005773">
    <property type="term" value="C:vacuole"/>
    <property type="evidence" value="ECO:0007669"/>
    <property type="project" value="GOC"/>
</dbReference>
<evidence type="ECO:0000259" key="2">
    <source>
        <dbReference type="Pfam" id="PF08550"/>
    </source>
</evidence>
<dbReference type="EMBL" id="CP144105">
    <property type="protein sequence ID" value="WWC90956.1"/>
    <property type="molecule type" value="Genomic_DNA"/>
</dbReference>
<dbReference type="RefSeq" id="XP_066077719.1">
    <property type="nucleotide sequence ID" value="XM_066221622.1"/>
</dbReference>
<dbReference type="InterPro" id="IPR013860">
    <property type="entry name" value="AreA_GATA"/>
</dbReference>
<gene>
    <name evidence="3" type="ORF">L201_005894</name>
</gene>
<organism evidence="3 4">
    <name type="scientific">Kwoniella dendrophila CBS 6074</name>
    <dbReference type="NCBI Taxonomy" id="1295534"/>
    <lineage>
        <taxon>Eukaryota</taxon>
        <taxon>Fungi</taxon>
        <taxon>Dikarya</taxon>
        <taxon>Basidiomycota</taxon>
        <taxon>Agaricomycotina</taxon>
        <taxon>Tremellomycetes</taxon>
        <taxon>Tremellales</taxon>
        <taxon>Cryptococcaceae</taxon>
        <taxon>Kwoniella</taxon>
    </lineage>
</organism>
<feature type="compositionally biased region" description="Basic residues" evidence="1">
    <location>
        <begin position="834"/>
        <end position="843"/>
    </location>
</feature>
<feature type="compositionally biased region" description="Low complexity" evidence="1">
    <location>
        <begin position="432"/>
        <end position="469"/>
    </location>
</feature>
<dbReference type="Pfam" id="PF08550">
    <property type="entry name" value="GATA_AreA"/>
    <property type="match status" value="1"/>
</dbReference>
<dbReference type="InterPro" id="IPR052292">
    <property type="entry name" value="Glucose_repression_reg"/>
</dbReference>
<accession>A0AAX4JZP4</accession>
<feature type="compositionally biased region" description="Low complexity" evidence="1">
    <location>
        <begin position="524"/>
        <end position="537"/>
    </location>
</feature>
<sequence length="843" mass="89863">MAQIIPPITSLPIDSSAAPSVEDIQDRLPSICVDYLSHDWSEEDVWASWRNMTRHKHEIANGVRLENASWRTWQKQRNKLKTISPETLNWLKDSDVTWLYGPLHTANVEPVRPLKVATTDERLGIDRPNPNPPVLKKPILKHRTLSEMLTGPRPSSPILEATTSRDEDTLDMDHDRPMLLQSKSDTNVMTARTTPVTREKSPPRDFNLDVGTATALANNTDHNNNAISPGGVTSPGSDAHSKKHISFNTFVEQVIALDEPREQPSSSSLDSSDDEMLEMKSSSYSSSSRSSRPSLSRNSSSGSNSDHLTIAKIAPTVLKTLNLPGSSGAMIYAPPPEYQSPGNNSQTSFDFPSPQVDKHTGKWADHDEDEDDYGSVGLDYFGGPNLGGNNNNKNTSHDERKASAQPIPTHSASPTQNKAAPPTVNQPPPQPKWRQQQQQQQQQQQPSPAEPSSVSSTTSSSSSSLNVLSPPQPGRSILKVRSPQTQTGALPEPSSPPTAYFNYTPSAATGIGGMRGAGGPYDYTTPGPTGSPQTSPQAPINVSTDEHRGRARTTSRDRSLNDRSASRGTSTSSTGSFGSSSSARSPTESPAFNASASSSGGSSSGYASQQTIPRKTGVSPQLDNVQEGQTWQPSSSSSSSSSFGSQGQSDKEQQANYIPDRSNTPTPHSSPQISLRPLKDTSPASLPHRSTSTRESDLPKADPPTTISPTSSTSANSTPNSNPPSSSARPSSTISNNTNTKLQSKSTSNSSSGVKATIAHVGTNAQPTLVNQPSSTVLDSDNDDGASIMGRAANIASTAKDLLGALWYGNEGGVNTGAIRRQNSNSQRGYQQGRGHKRGASLG</sequence>
<evidence type="ECO:0000313" key="4">
    <source>
        <dbReference type="Proteomes" id="UP001355207"/>
    </source>
</evidence>
<keyword evidence="4" id="KW-1185">Reference proteome</keyword>
<feature type="compositionally biased region" description="Basic and acidic residues" evidence="1">
    <location>
        <begin position="544"/>
        <end position="565"/>
    </location>
</feature>
<dbReference type="AlphaFoldDB" id="A0AAX4JZP4"/>
<evidence type="ECO:0000256" key="1">
    <source>
        <dbReference type="SAM" id="MobiDB-lite"/>
    </source>
</evidence>
<feature type="compositionally biased region" description="Low complexity" evidence="1">
    <location>
        <begin position="634"/>
        <end position="648"/>
    </location>
</feature>
<feature type="region of interest" description="Disordered" evidence="1">
    <location>
        <begin position="818"/>
        <end position="843"/>
    </location>
</feature>
<feature type="compositionally biased region" description="Polar residues" evidence="1">
    <location>
        <begin position="340"/>
        <end position="350"/>
    </location>
</feature>